<comment type="caution">
    <text evidence="1">The sequence shown here is derived from an EMBL/GenBank/DDBJ whole genome shotgun (WGS) entry which is preliminary data.</text>
</comment>
<dbReference type="PROSITE" id="PS51257">
    <property type="entry name" value="PROKAR_LIPOPROTEIN"/>
    <property type="match status" value="1"/>
</dbReference>
<proteinExistence type="predicted"/>
<dbReference type="RefSeq" id="WP_146155619.1">
    <property type="nucleotide sequence ID" value="NZ_PVNK01000125.1"/>
</dbReference>
<sequence length="192" mass="20221">MKQGTIIVTTRASLLAVFMVSGCVDSTRTTDHETSKVLNLSDYSVVPGARATIERKSDRLEFEVLTHGMPGAVYTVWMCGWDDPSACAATHCTREELEAEIGGAFCQYGGGAIADEASGRVMISGRSDVSSERVIGDGLDNIPGAEIHLVVRSHGVGLTGAELWAALTSFNGGCPPNTCIDEQAAIFIAPAQ</sequence>
<name>A0A2S9YAX1_9BACT</name>
<dbReference type="EMBL" id="PVNK01000125">
    <property type="protein sequence ID" value="PRQ02249.1"/>
    <property type="molecule type" value="Genomic_DNA"/>
</dbReference>
<evidence type="ECO:0008006" key="3">
    <source>
        <dbReference type="Google" id="ProtNLM"/>
    </source>
</evidence>
<protein>
    <recommendedName>
        <fullName evidence="3">Lipoprotein</fullName>
    </recommendedName>
</protein>
<accession>A0A2S9YAX1</accession>
<reference evidence="1 2" key="1">
    <citation type="submission" date="2018-03" db="EMBL/GenBank/DDBJ databases">
        <title>Draft Genome Sequences of the Obligatory Marine Myxobacteria Enhygromyxa salina SWB005.</title>
        <authorList>
            <person name="Poehlein A."/>
            <person name="Moghaddam J.A."/>
            <person name="Harms H."/>
            <person name="Alanjari M."/>
            <person name="Koenig G.M."/>
            <person name="Daniel R."/>
            <person name="Schaeberle T.F."/>
        </authorList>
    </citation>
    <scope>NUCLEOTIDE SEQUENCE [LARGE SCALE GENOMIC DNA]</scope>
    <source>
        <strain evidence="1 2">SWB005</strain>
    </source>
</reference>
<gene>
    <name evidence="1" type="ORF">ENSA5_24850</name>
</gene>
<dbReference type="Proteomes" id="UP000237968">
    <property type="component" value="Unassembled WGS sequence"/>
</dbReference>
<keyword evidence="2" id="KW-1185">Reference proteome</keyword>
<evidence type="ECO:0000313" key="2">
    <source>
        <dbReference type="Proteomes" id="UP000237968"/>
    </source>
</evidence>
<dbReference type="AlphaFoldDB" id="A0A2S9YAX1"/>
<organism evidence="1 2">
    <name type="scientific">Enhygromyxa salina</name>
    <dbReference type="NCBI Taxonomy" id="215803"/>
    <lineage>
        <taxon>Bacteria</taxon>
        <taxon>Pseudomonadati</taxon>
        <taxon>Myxococcota</taxon>
        <taxon>Polyangia</taxon>
        <taxon>Nannocystales</taxon>
        <taxon>Nannocystaceae</taxon>
        <taxon>Enhygromyxa</taxon>
    </lineage>
</organism>
<dbReference type="OrthoDB" id="1436618at2"/>
<evidence type="ECO:0000313" key="1">
    <source>
        <dbReference type="EMBL" id="PRQ02249.1"/>
    </source>
</evidence>